<accession>A0A1H1LR25</accession>
<evidence type="ECO:0000256" key="7">
    <source>
        <dbReference type="PIRNR" id="PIRNR003107"/>
    </source>
</evidence>
<dbReference type="InterPro" id="IPR038078">
    <property type="entry name" value="PhoU-like_sf"/>
</dbReference>
<dbReference type="GO" id="GO:0005737">
    <property type="term" value="C:cytoplasm"/>
    <property type="evidence" value="ECO:0007669"/>
    <property type="project" value="UniProtKB-SubCell"/>
</dbReference>
<evidence type="ECO:0000259" key="8">
    <source>
        <dbReference type="Pfam" id="PF01895"/>
    </source>
</evidence>
<keyword evidence="10" id="KW-1185">Reference proteome</keyword>
<comment type="similarity">
    <text evidence="2 7">Belongs to the PhoU family.</text>
</comment>
<keyword evidence="6 7" id="KW-0592">Phosphate transport</keyword>
<dbReference type="GO" id="GO:0006817">
    <property type="term" value="P:phosphate ion transport"/>
    <property type="evidence" value="ECO:0007669"/>
    <property type="project" value="UniProtKB-KW"/>
</dbReference>
<name>A0A1H1LR25_9ACTN</name>
<sequence>MRDAFHEQLQHLTDRMVEMANLVEVAVREGTGALLEADARRAERVIAADAQIDRLQSLVEERTFEQLALQQPVASDLRALVAALRMVADLERMGDLAEHVAKIARMRYPECAIPAELHDTIAEMGSVAERMVHKVAQTVAASDVTQAVDLVAEDDQMDRLRRSLFHIVLDKDWSHGVEAAIDIALLGRYYERIADHAVSMARRVIYLVTGDVPVRSS</sequence>
<dbReference type="AlphaFoldDB" id="A0A1H1LR25"/>
<dbReference type="PIRSF" id="PIRSF003107">
    <property type="entry name" value="PhoU"/>
    <property type="match status" value="1"/>
</dbReference>
<comment type="subunit">
    <text evidence="3 7">Homodimer.</text>
</comment>
<dbReference type="GO" id="GO:0030643">
    <property type="term" value="P:intracellular phosphate ion homeostasis"/>
    <property type="evidence" value="ECO:0007669"/>
    <property type="project" value="InterPro"/>
</dbReference>
<dbReference type="NCBIfam" id="TIGR02135">
    <property type="entry name" value="phoU_full"/>
    <property type="match status" value="1"/>
</dbReference>
<evidence type="ECO:0000313" key="10">
    <source>
        <dbReference type="Proteomes" id="UP000198983"/>
    </source>
</evidence>
<dbReference type="EMBL" id="LT629732">
    <property type="protein sequence ID" value="SDR76857.1"/>
    <property type="molecule type" value="Genomic_DNA"/>
</dbReference>
<organism evidence="9 10">
    <name type="scientific">Actinopolymorpha singaporensis</name>
    <dbReference type="NCBI Taxonomy" id="117157"/>
    <lineage>
        <taxon>Bacteria</taxon>
        <taxon>Bacillati</taxon>
        <taxon>Actinomycetota</taxon>
        <taxon>Actinomycetes</taxon>
        <taxon>Propionibacteriales</taxon>
        <taxon>Actinopolymorphaceae</taxon>
        <taxon>Actinopolymorpha</taxon>
    </lineage>
</organism>
<keyword evidence="4 7" id="KW-0813">Transport</keyword>
<dbReference type="InterPro" id="IPR028366">
    <property type="entry name" value="PhoU"/>
</dbReference>
<dbReference type="Proteomes" id="UP000198983">
    <property type="component" value="Chromosome I"/>
</dbReference>
<evidence type="ECO:0000256" key="3">
    <source>
        <dbReference type="ARBA" id="ARBA00011738"/>
    </source>
</evidence>
<evidence type="ECO:0000256" key="2">
    <source>
        <dbReference type="ARBA" id="ARBA00008107"/>
    </source>
</evidence>
<dbReference type="GO" id="GO:0045936">
    <property type="term" value="P:negative regulation of phosphate metabolic process"/>
    <property type="evidence" value="ECO:0007669"/>
    <property type="project" value="InterPro"/>
</dbReference>
<dbReference type="OrthoDB" id="9814256at2"/>
<protein>
    <recommendedName>
        <fullName evidence="7">Phosphate-specific transport system accessory protein PhoU</fullName>
    </recommendedName>
</protein>
<dbReference type="PANTHER" id="PTHR42930:SF3">
    <property type="entry name" value="PHOSPHATE-SPECIFIC TRANSPORT SYSTEM ACCESSORY PROTEIN PHOU"/>
    <property type="match status" value="1"/>
</dbReference>
<dbReference type="Gene3D" id="1.20.58.220">
    <property type="entry name" value="Phosphate transport system protein phou homolog 2, domain 2"/>
    <property type="match status" value="1"/>
</dbReference>
<evidence type="ECO:0000256" key="5">
    <source>
        <dbReference type="ARBA" id="ARBA00022490"/>
    </source>
</evidence>
<comment type="subcellular location">
    <subcellularLocation>
        <location evidence="1 7">Cytoplasm</location>
    </subcellularLocation>
</comment>
<dbReference type="PANTHER" id="PTHR42930">
    <property type="entry name" value="PHOSPHATE-SPECIFIC TRANSPORT SYSTEM ACCESSORY PROTEIN PHOU"/>
    <property type="match status" value="1"/>
</dbReference>
<feature type="domain" description="PhoU" evidence="8">
    <location>
        <begin position="17"/>
        <end position="103"/>
    </location>
</feature>
<evidence type="ECO:0000313" key="9">
    <source>
        <dbReference type="EMBL" id="SDR76857.1"/>
    </source>
</evidence>
<reference evidence="9 10" key="1">
    <citation type="submission" date="2016-10" db="EMBL/GenBank/DDBJ databases">
        <authorList>
            <person name="de Groot N.N."/>
        </authorList>
    </citation>
    <scope>NUCLEOTIDE SEQUENCE [LARGE SCALE GENOMIC DNA]</scope>
    <source>
        <strain evidence="9 10">DSM 22024</strain>
    </source>
</reference>
<dbReference type="FunFam" id="1.20.58.220:FF:000004">
    <property type="entry name" value="Phosphate-specific transport system accessory protein PhoU"/>
    <property type="match status" value="1"/>
</dbReference>
<keyword evidence="5 7" id="KW-0963">Cytoplasm</keyword>
<proteinExistence type="inferred from homology"/>
<dbReference type="SUPFAM" id="SSF109755">
    <property type="entry name" value="PhoU-like"/>
    <property type="match status" value="1"/>
</dbReference>
<dbReference type="RefSeq" id="WP_092650124.1">
    <property type="nucleotide sequence ID" value="NZ_LT629732.1"/>
</dbReference>
<dbReference type="InterPro" id="IPR026022">
    <property type="entry name" value="PhoU_dom"/>
</dbReference>
<comment type="function">
    <text evidence="7">Plays a role in the regulation of phosphate uptake.</text>
</comment>
<feature type="domain" description="PhoU" evidence="8">
    <location>
        <begin position="121"/>
        <end position="204"/>
    </location>
</feature>
<evidence type="ECO:0000256" key="4">
    <source>
        <dbReference type="ARBA" id="ARBA00022448"/>
    </source>
</evidence>
<evidence type="ECO:0000256" key="1">
    <source>
        <dbReference type="ARBA" id="ARBA00004496"/>
    </source>
</evidence>
<dbReference type="Pfam" id="PF01895">
    <property type="entry name" value="PhoU"/>
    <property type="match status" value="2"/>
</dbReference>
<dbReference type="STRING" id="117157.SAMN04489717_0477"/>
<evidence type="ECO:0000256" key="6">
    <source>
        <dbReference type="ARBA" id="ARBA00022592"/>
    </source>
</evidence>
<gene>
    <name evidence="9" type="ORF">SAMN04489717_0477</name>
</gene>